<accession>A0A3B4U6Z7</accession>
<dbReference type="InterPro" id="IPR027417">
    <property type="entry name" value="P-loop_NTPase"/>
</dbReference>
<reference evidence="2" key="2">
    <citation type="submission" date="2025-09" db="UniProtKB">
        <authorList>
            <consortium name="Ensembl"/>
        </authorList>
    </citation>
    <scope>IDENTIFICATION</scope>
</reference>
<keyword evidence="3" id="KW-1185">Reference proteome</keyword>
<evidence type="ECO:0000313" key="3">
    <source>
        <dbReference type="Proteomes" id="UP000261420"/>
    </source>
</evidence>
<evidence type="ECO:0000256" key="1">
    <source>
        <dbReference type="SAM" id="MobiDB-lite"/>
    </source>
</evidence>
<dbReference type="Gene3D" id="3.40.50.300">
    <property type="entry name" value="P-loop containing nucleotide triphosphate hydrolases"/>
    <property type="match status" value="1"/>
</dbReference>
<dbReference type="AlphaFoldDB" id="A0A3B4U6Z7"/>
<proteinExistence type="predicted"/>
<feature type="compositionally biased region" description="Polar residues" evidence="1">
    <location>
        <begin position="179"/>
        <end position="190"/>
    </location>
</feature>
<dbReference type="Ensembl" id="ENSSDUT00000014416.1">
    <property type="protein sequence ID" value="ENSSDUP00000014147.1"/>
    <property type="gene ID" value="ENSSDUG00000010297.1"/>
</dbReference>
<feature type="compositionally biased region" description="Basic and acidic residues" evidence="1">
    <location>
        <begin position="135"/>
        <end position="152"/>
    </location>
</feature>
<dbReference type="Proteomes" id="UP000261420">
    <property type="component" value="Unplaced"/>
</dbReference>
<dbReference type="STRING" id="41447.ENSSDUP00000014147"/>
<protein>
    <submittedName>
        <fullName evidence="2">Uncharacterized protein</fullName>
    </submittedName>
</protein>
<organism evidence="2 3">
    <name type="scientific">Seriola dumerili</name>
    <name type="common">Greater amberjack</name>
    <name type="synonym">Caranx dumerili</name>
    <dbReference type="NCBI Taxonomy" id="41447"/>
    <lineage>
        <taxon>Eukaryota</taxon>
        <taxon>Metazoa</taxon>
        <taxon>Chordata</taxon>
        <taxon>Craniata</taxon>
        <taxon>Vertebrata</taxon>
        <taxon>Euteleostomi</taxon>
        <taxon>Actinopterygii</taxon>
        <taxon>Neopterygii</taxon>
        <taxon>Teleostei</taxon>
        <taxon>Neoteleostei</taxon>
        <taxon>Acanthomorphata</taxon>
        <taxon>Carangaria</taxon>
        <taxon>Carangiformes</taxon>
        <taxon>Carangidae</taxon>
        <taxon>Seriola</taxon>
    </lineage>
</organism>
<reference evidence="2" key="1">
    <citation type="submission" date="2025-08" db="UniProtKB">
        <authorList>
            <consortium name="Ensembl"/>
        </authorList>
    </citation>
    <scope>IDENTIFICATION</scope>
</reference>
<evidence type="ECO:0000313" key="2">
    <source>
        <dbReference type="Ensembl" id="ENSSDUP00000014147.1"/>
    </source>
</evidence>
<name>A0A3B4U6Z7_SERDU</name>
<sequence>ARLGSSSVPNSDLGCSTAVMVLPSPQDPWTCSKLLPLMNYGGHCALGNHVCSRNVFVPFPRSVARHKPRHQRPKSDHKEEETHILIGEDFLLYTYRPLIDMLNQRCFFSIPYEKYTPSLFDGHFWPMYLKHKNKEKDQGQEKKERLHLETQQRNRPGRHLSEDSSEVVTCRSLPDLQKPHTNMYNSQSGH</sequence>
<feature type="region of interest" description="Disordered" evidence="1">
    <location>
        <begin position="135"/>
        <end position="190"/>
    </location>
</feature>